<keyword evidence="2" id="KW-1185">Reference proteome</keyword>
<evidence type="ECO:0000313" key="2">
    <source>
        <dbReference type="Proteomes" id="UP001150581"/>
    </source>
</evidence>
<organism evidence="1 2">
    <name type="scientific">Kickxella alabastrina</name>
    <dbReference type="NCBI Taxonomy" id="61397"/>
    <lineage>
        <taxon>Eukaryota</taxon>
        <taxon>Fungi</taxon>
        <taxon>Fungi incertae sedis</taxon>
        <taxon>Zoopagomycota</taxon>
        <taxon>Kickxellomycotina</taxon>
        <taxon>Kickxellomycetes</taxon>
        <taxon>Kickxellales</taxon>
        <taxon>Kickxellaceae</taxon>
        <taxon>Kickxella</taxon>
    </lineage>
</organism>
<proteinExistence type="predicted"/>
<reference evidence="1" key="1">
    <citation type="submission" date="2022-07" db="EMBL/GenBank/DDBJ databases">
        <title>Phylogenomic reconstructions and comparative analyses of Kickxellomycotina fungi.</title>
        <authorList>
            <person name="Reynolds N.K."/>
            <person name="Stajich J.E."/>
            <person name="Barry K."/>
            <person name="Grigoriev I.V."/>
            <person name="Crous P."/>
            <person name="Smith M.E."/>
        </authorList>
    </citation>
    <scope>NUCLEOTIDE SEQUENCE</scope>
    <source>
        <strain evidence="1">Benny 63K</strain>
    </source>
</reference>
<dbReference type="Proteomes" id="UP001150581">
    <property type="component" value="Unassembled WGS sequence"/>
</dbReference>
<protein>
    <submittedName>
        <fullName evidence="1">Uncharacterized protein</fullName>
    </submittedName>
</protein>
<evidence type="ECO:0000313" key="1">
    <source>
        <dbReference type="EMBL" id="KAJ1901124.1"/>
    </source>
</evidence>
<gene>
    <name evidence="1" type="ORF">LPJ66_001004</name>
</gene>
<accession>A0ACC1IUI5</accession>
<dbReference type="EMBL" id="JANBPG010000043">
    <property type="protein sequence ID" value="KAJ1901124.1"/>
    <property type="molecule type" value="Genomic_DNA"/>
</dbReference>
<name>A0ACC1IUI5_9FUNG</name>
<sequence length="233" mass="26504">MTDTVEPQLQYSLVIVQQPKRAKAYEINNRERRPIDPCPILQLQVNNPDGTENTNLHWNGEFVVHALLFDESGTREISYVSDNFNFADASSHTIIDEGHNTMLVGLTVSSVYYLRDLEEICRCFFYFSDIQVRQPGRFRLRFGLLRLNTEDMNPIESKTVLKYVFSDPFTVYTSKDFPGVDESTALSKKLNQQGLGIPIRNKGRLKRDDDEDGEGDVCGVGSSCGGNNDYQWS</sequence>
<comment type="caution">
    <text evidence="1">The sequence shown here is derived from an EMBL/GenBank/DDBJ whole genome shotgun (WGS) entry which is preliminary data.</text>
</comment>